<feature type="transmembrane region" description="Helical" evidence="5">
    <location>
        <begin position="187"/>
        <end position="220"/>
    </location>
</feature>
<accession>A0AAE3P0W4</accession>
<evidence type="ECO:0000256" key="4">
    <source>
        <dbReference type="ARBA" id="ARBA00023136"/>
    </source>
</evidence>
<reference evidence="7" key="1">
    <citation type="submission" date="2023-03" db="EMBL/GenBank/DDBJ databases">
        <title>Stygiobacter electus gen. nov., sp. nov., facultatively anaerobic thermotolerant bacterium of the class Ignavibacteria from a well of Yessentuki mineral water deposit.</title>
        <authorList>
            <person name="Podosokorskaya O.A."/>
            <person name="Elcheninov A.G."/>
            <person name="Petrova N.F."/>
            <person name="Zavarzina D.G."/>
            <person name="Kublanov I.V."/>
            <person name="Merkel A.Y."/>
        </authorList>
    </citation>
    <scope>NUCLEOTIDE SEQUENCE</scope>
    <source>
        <strain evidence="7">09-Me</strain>
    </source>
</reference>
<keyword evidence="2 5" id="KW-0812">Transmembrane</keyword>
<evidence type="ECO:0000259" key="6">
    <source>
        <dbReference type="Pfam" id="PF04932"/>
    </source>
</evidence>
<evidence type="ECO:0000313" key="8">
    <source>
        <dbReference type="Proteomes" id="UP001221302"/>
    </source>
</evidence>
<dbReference type="InterPro" id="IPR051533">
    <property type="entry name" value="WaaL-like"/>
</dbReference>
<feature type="transmembrane region" description="Helical" evidence="5">
    <location>
        <begin position="118"/>
        <end position="140"/>
    </location>
</feature>
<feature type="transmembrane region" description="Helical" evidence="5">
    <location>
        <begin position="595"/>
        <end position="617"/>
    </location>
</feature>
<evidence type="ECO:0000256" key="2">
    <source>
        <dbReference type="ARBA" id="ARBA00022692"/>
    </source>
</evidence>
<keyword evidence="3 5" id="KW-1133">Transmembrane helix</keyword>
<feature type="transmembrane region" description="Helical" evidence="5">
    <location>
        <begin position="63"/>
        <end position="81"/>
    </location>
</feature>
<keyword evidence="4 5" id="KW-0472">Membrane</keyword>
<sequence>MTDSNLKIKNIDRLIFSFLVLFAATLNNSIFLNQIGFFSVYILIIIKAYYLKENPIKGNKLNQVFLILIVVFLLTAILSPYKEEALIRSIKKILLIPIVYSLIYFVDERAKAGNIIKTYLVAALITNILYLLFSSYHYIYHLYSLEKRGPSPFQYVMTAGGLMSFTALFFFSYFLNEKVSQKIKALLFISFTVSIVSVIASYTRAAWLGTIFGLITIIIIKKKWKILISFLIILFSFIFLFNNESKVGLYKIENNKLNHILTLNTNGRANDIIIANDNKKLVADYENGVILLKNDNIIFHNKFSVPITNVNMWNDSLFVAYTLDQRFFLLKFKNEAITVLDSFYTKGKTVDFKLFDNKFYVADEDSGLTIFNNPIRLRGNFIKYKGISKFAVMDSIIIIYNREKQSLLLKKLIDNKYFVNMDSIKFNSSIENIFRFNDQILLQTEKELIIYKIISNKFIKEQVTKISGCFKSVENDSLIYLISINGKLYLAENFDGKLKIKELYDFKKTITSFDVKNNNLVITSYYRNRITSVFDKYHITNFERFNIWKTGIKIFLSSPIYGVGDIDLQKVYQIFKDPHLKENFGHLHNNFVNWLVVYGLVGTILILYVFIRIFLFLIKFYRSNKNEEIISSFIIGTIASFVAFTFSGIGEYNFGDQEIMTVLWFLLGLNLALYKIVSEKK</sequence>
<evidence type="ECO:0000256" key="1">
    <source>
        <dbReference type="ARBA" id="ARBA00004141"/>
    </source>
</evidence>
<protein>
    <submittedName>
        <fullName evidence="7">O-antigen ligase family protein</fullName>
    </submittedName>
</protein>
<feature type="transmembrane region" description="Helical" evidence="5">
    <location>
        <begin position="87"/>
        <end position="106"/>
    </location>
</feature>
<dbReference type="Pfam" id="PF04932">
    <property type="entry name" value="Wzy_C"/>
    <property type="match status" value="1"/>
</dbReference>
<gene>
    <name evidence="7" type="ORF">P0M35_01335</name>
</gene>
<evidence type="ECO:0000256" key="3">
    <source>
        <dbReference type="ARBA" id="ARBA00022989"/>
    </source>
</evidence>
<evidence type="ECO:0000256" key="5">
    <source>
        <dbReference type="SAM" id="Phobius"/>
    </source>
</evidence>
<comment type="subcellular location">
    <subcellularLocation>
        <location evidence="1">Membrane</location>
        <topology evidence="1">Multi-pass membrane protein</topology>
    </subcellularLocation>
</comment>
<dbReference type="GO" id="GO:0016020">
    <property type="term" value="C:membrane"/>
    <property type="evidence" value="ECO:0007669"/>
    <property type="project" value="UniProtKB-SubCell"/>
</dbReference>
<dbReference type="PANTHER" id="PTHR37422">
    <property type="entry name" value="TEICHURONIC ACID BIOSYNTHESIS PROTEIN TUAE"/>
    <property type="match status" value="1"/>
</dbReference>
<dbReference type="PANTHER" id="PTHR37422:SF13">
    <property type="entry name" value="LIPOPOLYSACCHARIDE BIOSYNTHESIS PROTEIN PA4999-RELATED"/>
    <property type="match status" value="1"/>
</dbReference>
<feature type="transmembrane region" description="Helical" evidence="5">
    <location>
        <begin position="659"/>
        <end position="677"/>
    </location>
</feature>
<feature type="transmembrane region" description="Helical" evidence="5">
    <location>
        <begin position="226"/>
        <end position="242"/>
    </location>
</feature>
<dbReference type="Proteomes" id="UP001221302">
    <property type="component" value="Unassembled WGS sequence"/>
</dbReference>
<feature type="transmembrane region" description="Helical" evidence="5">
    <location>
        <begin position="12"/>
        <end position="29"/>
    </location>
</feature>
<comment type="caution">
    <text evidence="7">The sequence shown here is derived from an EMBL/GenBank/DDBJ whole genome shotgun (WGS) entry which is preliminary data.</text>
</comment>
<dbReference type="EMBL" id="JARGDL010000001">
    <property type="protein sequence ID" value="MDF1610780.1"/>
    <property type="molecule type" value="Genomic_DNA"/>
</dbReference>
<feature type="transmembrane region" description="Helical" evidence="5">
    <location>
        <begin position="35"/>
        <end position="51"/>
    </location>
</feature>
<dbReference type="InterPro" id="IPR007016">
    <property type="entry name" value="O-antigen_ligase-rel_domated"/>
</dbReference>
<keyword evidence="8" id="KW-1185">Reference proteome</keyword>
<feature type="transmembrane region" description="Helical" evidence="5">
    <location>
        <begin position="629"/>
        <end position="647"/>
    </location>
</feature>
<dbReference type="InterPro" id="IPR036322">
    <property type="entry name" value="WD40_repeat_dom_sf"/>
</dbReference>
<evidence type="ECO:0000313" key="7">
    <source>
        <dbReference type="EMBL" id="MDF1610780.1"/>
    </source>
</evidence>
<organism evidence="7 8">
    <name type="scientific">Stygiobacter electus</name>
    <dbReference type="NCBI Taxonomy" id="3032292"/>
    <lineage>
        <taxon>Bacteria</taxon>
        <taxon>Pseudomonadati</taxon>
        <taxon>Ignavibacteriota</taxon>
        <taxon>Ignavibacteria</taxon>
        <taxon>Ignavibacteriales</taxon>
        <taxon>Melioribacteraceae</taxon>
        <taxon>Stygiobacter</taxon>
    </lineage>
</organism>
<dbReference type="GO" id="GO:0016874">
    <property type="term" value="F:ligase activity"/>
    <property type="evidence" value="ECO:0007669"/>
    <property type="project" value="UniProtKB-KW"/>
</dbReference>
<feature type="transmembrane region" description="Helical" evidence="5">
    <location>
        <begin position="152"/>
        <end position="175"/>
    </location>
</feature>
<name>A0AAE3P0W4_9BACT</name>
<feature type="domain" description="O-antigen ligase-related" evidence="6">
    <location>
        <begin position="535"/>
        <end position="607"/>
    </location>
</feature>
<dbReference type="RefSeq" id="WP_321534546.1">
    <property type="nucleotide sequence ID" value="NZ_JARGDL010000001.1"/>
</dbReference>
<keyword evidence="7" id="KW-0436">Ligase</keyword>
<proteinExistence type="predicted"/>
<dbReference type="AlphaFoldDB" id="A0AAE3P0W4"/>
<dbReference type="SUPFAM" id="SSF50978">
    <property type="entry name" value="WD40 repeat-like"/>
    <property type="match status" value="1"/>
</dbReference>